<dbReference type="RefSeq" id="WP_078500410.1">
    <property type="nucleotide sequence ID" value="NZ_MSZX01000007.1"/>
</dbReference>
<keyword evidence="1" id="KW-0732">Signal</keyword>
<gene>
    <name evidence="2" type="ORF">BVG16_18460</name>
</gene>
<feature type="signal peptide" evidence="1">
    <location>
        <begin position="1"/>
        <end position="24"/>
    </location>
</feature>
<dbReference type="AlphaFoldDB" id="A0A1T2X8I6"/>
<name>A0A1T2X8I6_9BACL</name>
<proteinExistence type="predicted"/>
<dbReference type="EMBL" id="MSZX01000007">
    <property type="protein sequence ID" value="OPA76191.1"/>
    <property type="molecule type" value="Genomic_DNA"/>
</dbReference>
<feature type="chain" id="PRO_5038839446" evidence="1">
    <location>
        <begin position="25"/>
        <end position="132"/>
    </location>
</feature>
<accession>A0A1T2X8I6</accession>
<comment type="caution">
    <text evidence="2">The sequence shown here is derived from an EMBL/GenBank/DDBJ whole genome shotgun (WGS) entry which is preliminary data.</text>
</comment>
<protein>
    <submittedName>
        <fullName evidence="2">Uncharacterized protein</fullName>
    </submittedName>
</protein>
<reference evidence="2 3" key="1">
    <citation type="submission" date="2017-01" db="EMBL/GenBank/DDBJ databases">
        <title>Genome analysis of Paenibacillus selenitrireducens ES3-24.</title>
        <authorList>
            <person name="Xu D."/>
            <person name="Yao R."/>
            <person name="Zheng S."/>
        </authorList>
    </citation>
    <scope>NUCLEOTIDE SEQUENCE [LARGE SCALE GENOMIC DNA]</scope>
    <source>
        <strain evidence="2 3">ES3-24</strain>
    </source>
</reference>
<sequence length="132" mass="14516">MDPKKFIIVSFMAFVIACSGNVWTHPTSAAAGAYDNLTSGGTTTNPDDFLQALGVENDEEIYDALYSGKSLAEIANDNEKEVQHIIDLQVSQLKHQLDERLLRGTLSLSDYQAQVSELTEMITQSVHGQLLQ</sequence>
<dbReference type="PROSITE" id="PS51257">
    <property type="entry name" value="PROKAR_LIPOPROTEIN"/>
    <property type="match status" value="1"/>
</dbReference>
<dbReference type="Proteomes" id="UP000190188">
    <property type="component" value="Unassembled WGS sequence"/>
</dbReference>
<organism evidence="2 3">
    <name type="scientific">Paenibacillus selenitireducens</name>
    <dbReference type="NCBI Taxonomy" id="1324314"/>
    <lineage>
        <taxon>Bacteria</taxon>
        <taxon>Bacillati</taxon>
        <taxon>Bacillota</taxon>
        <taxon>Bacilli</taxon>
        <taxon>Bacillales</taxon>
        <taxon>Paenibacillaceae</taxon>
        <taxon>Paenibacillus</taxon>
    </lineage>
</organism>
<dbReference type="OrthoDB" id="2678828at2"/>
<evidence type="ECO:0000313" key="2">
    <source>
        <dbReference type="EMBL" id="OPA76191.1"/>
    </source>
</evidence>
<evidence type="ECO:0000256" key="1">
    <source>
        <dbReference type="SAM" id="SignalP"/>
    </source>
</evidence>
<evidence type="ECO:0000313" key="3">
    <source>
        <dbReference type="Proteomes" id="UP000190188"/>
    </source>
</evidence>
<keyword evidence="3" id="KW-1185">Reference proteome</keyword>